<keyword evidence="2" id="KW-0812">Transmembrane</keyword>
<feature type="region of interest" description="Disordered" evidence="1">
    <location>
        <begin position="245"/>
        <end position="287"/>
    </location>
</feature>
<reference evidence="5 6" key="1">
    <citation type="submission" date="2018-09" db="EMBL/GenBank/DDBJ databases">
        <authorList>
            <person name="Zhu H."/>
        </authorList>
    </citation>
    <scope>NUCLEOTIDE SEQUENCE [LARGE SCALE GENOMIC DNA]</scope>
    <source>
        <strain evidence="5 6">K2W22B-5</strain>
    </source>
</reference>
<comment type="caution">
    <text evidence="5">The sequence shown here is derived from an EMBL/GenBank/DDBJ whole genome shotgun (WGS) entry which is preliminary data.</text>
</comment>
<evidence type="ECO:0000256" key="2">
    <source>
        <dbReference type="SAM" id="Phobius"/>
    </source>
</evidence>
<dbReference type="RefSeq" id="WP_119831123.1">
    <property type="nucleotide sequence ID" value="NZ_QYUL01000002.1"/>
</dbReference>
<dbReference type="Proteomes" id="UP000283458">
    <property type="component" value="Unassembled WGS sequence"/>
</dbReference>
<feature type="domain" description="Peptidoglycan binding-like" evidence="4">
    <location>
        <begin position="34"/>
        <end position="89"/>
    </location>
</feature>
<organism evidence="5 6">
    <name type="scientific">Azospirillum cavernae</name>
    <dbReference type="NCBI Taxonomy" id="2320860"/>
    <lineage>
        <taxon>Bacteria</taxon>
        <taxon>Pseudomonadati</taxon>
        <taxon>Pseudomonadota</taxon>
        <taxon>Alphaproteobacteria</taxon>
        <taxon>Rhodospirillales</taxon>
        <taxon>Azospirillaceae</taxon>
        <taxon>Azospirillum</taxon>
    </lineage>
</organism>
<feature type="chain" id="PRO_5019512857" evidence="3">
    <location>
        <begin position="30"/>
        <end position="287"/>
    </location>
</feature>
<dbReference type="InterPro" id="IPR036366">
    <property type="entry name" value="PGBDSf"/>
</dbReference>
<name>A0A418VV74_9PROT</name>
<feature type="region of interest" description="Disordered" evidence="1">
    <location>
        <begin position="93"/>
        <end position="179"/>
    </location>
</feature>
<protein>
    <submittedName>
        <fullName evidence="5">Peptidoglycan-binding protein</fullName>
    </submittedName>
</protein>
<evidence type="ECO:0000256" key="3">
    <source>
        <dbReference type="SAM" id="SignalP"/>
    </source>
</evidence>
<dbReference type="OrthoDB" id="9816507at2"/>
<dbReference type="AlphaFoldDB" id="A0A418VV74"/>
<dbReference type="InterPro" id="IPR036365">
    <property type="entry name" value="PGBD-like_sf"/>
</dbReference>
<proteinExistence type="predicted"/>
<dbReference type="EMBL" id="QYUL01000002">
    <property type="protein sequence ID" value="RJF81034.1"/>
    <property type="molecule type" value="Genomic_DNA"/>
</dbReference>
<feature type="transmembrane region" description="Helical" evidence="2">
    <location>
        <begin position="222"/>
        <end position="240"/>
    </location>
</feature>
<evidence type="ECO:0000259" key="4">
    <source>
        <dbReference type="Pfam" id="PF01471"/>
    </source>
</evidence>
<gene>
    <name evidence="5" type="ORF">D3877_12455</name>
</gene>
<feature type="compositionally biased region" description="Polar residues" evidence="1">
    <location>
        <begin position="102"/>
        <end position="111"/>
    </location>
</feature>
<dbReference type="Pfam" id="PF01471">
    <property type="entry name" value="PG_binding_1"/>
    <property type="match status" value="1"/>
</dbReference>
<accession>A0A418VV74</accession>
<keyword evidence="2" id="KW-0472">Membrane</keyword>
<evidence type="ECO:0000313" key="5">
    <source>
        <dbReference type="EMBL" id="RJF81034.1"/>
    </source>
</evidence>
<keyword evidence="6" id="KW-1185">Reference proteome</keyword>
<feature type="signal peptide" evidence="3">
    <location>
        <begin position="1"/>
        <end position="29"/>
    </location>
</feature>
<evidence type="ECO:0000313" key="6">
    <source>
        <dbReference type="Proteomes" id="UP000283458"/>
    </source>
</evidence>
<keyword evidence="2" id="KW-1133">Transmembrane helix</keyword>
<sequence length="287" mass="29548">MSGDRWRTLRVVVAATAVVCLAGVTEARAQSATADIQWAQTILKEKGFDIGGRANGQMTAQTRAALSAYQKSVGLPATGQLDAATTARMMGDREKKAAPTMGSLSKSQIGQSPRDKEVVPRAVPTHRVDSGNETVGGMAQFGSAPPSSSSSGGSSPARSAQPQGSVAETPVNHAAADGPVPLAAPRAAVTATTAAGQPAPLVEPPAMGPAGMPGWMTSGLRYGVMGLLAATLGGIGFAWWRSGRGASPVERPADEAPRETRVEPSFGTRRREELSAGPRLTAEARRR</sequence>
<evidence type="ECO:0000256" key="1">
    <source>
        <dbReference type="SAM" id="MobiDB-lite"/>
    </source>
</evidence>
<dbReference type="Gene3D" id="1.10.101.10">
    <property type="entry name" value="PGBD-like superfamily/PGBD"/>
    <property type="match status" value="1"/>
</dbReference>
<dbReference type="SUPFAM" id="SSF47090">
    <property type="entry name" value="PGBD-like"/>
    <property type="match status" value="1"/>
</dbReference>
<feature type="compositionally biased region" description="Low complexity" evidence="1">
    <location>
        <begin position="142"/>
        <end position="160"/>
    </location>
</feature>
<feature type="compositionally biased region" description="Basic and acidic residues" evidence="1">
    <location>
        <begin position="251"/>
        <end position="262"/>
    </location>
</feature>
<dbReference type="InterPro" id="IPR002477">
    <property type="entry name" value="Peptidoglycan-bd-like"/>
</dbReference>
<keyword evidence="3" id="KW-0732">Signal</keyword>